<feature type="transmembrane region" description="Helical" evidence="2">
    <location>
        <begin position="91"/>
        <end position="110"/>
    </location>
</feature>
<dbReference type="STRING" id="538381.GCA_001696535_02003"/>
<reference evidence="4 5" key="1">
    <citation type="submission" date="2017-08" db="EMBL/GenBank/DDBJ databases">
        <authorList>
            <person name="de Groot N.N."/>
        </authorList>
    </citation>
    <scope>NUCLEOTIDE SEQUENCE [LARGE SCALE GENOMIC DNA]</scope>
    <source>
        <strain evidence="4 5">USBA 352</strain>
    </source>
</reference>
<dbReference type="SUPFAM" id="SSF54631">
    <property type="entry name" value="CBS-domain pair"/>
    <property type="match status" value="1"/>
</dbReference>
<evidence type="ECO:0000256" key="1">
    <source>
        <dbReference type="PROSITE-ProRule" id="PRU00703"/>
    </source>
</evidence>
<dbReference type="AlphaFoldDB" id="A0A285SHD7"/>
<evidence type="ECO:0000313" key="4">
    <source>
        <dbReference type="EMBL" id="SOC07085.1"/>
    </source>
</evidence>
<keyword evidence="2" id="KW-0472">Membrane</keyword>
<feature type="transmembrane region" description="Helical" evidence="2">
    <location>
        <begin position="12"/>
        <end position="30"/>
    </location>
</feature>
<keyword evidence="1" id="KW-0129">CBS domain</keyword>
<sequence>MSRPKPAETLRAALGAGLGLAVCGIVLLALETWRGGSSGFLLIAPLGATAFLVFAVPNSPLAQPWSAVVGNSVSALVAVAILGLNLGTEMSAGLGVGGAILAMALLRAMHPPGAAVALATVLSFSDIAGLSYGFVLSPVMLDTALLVGLAVLYNRVTGRKYPFRQPSPAGQHATADASPERRLGLSADDLAAVLDRFNLSANIGAEDFGRVLAAAEAEAARRYFDDLTCSDVMSRDLVCVTEETRLGRVADLFRVHGFKTLPVIDNDGRFRGLISQNDLIQRARADALLRRDRFSSALLGMLENVRGGALARDVMTAETSIVAPEDGIGILVQLLSDSGVQAAPVLSDGRIIGIVTRSDLLAVLGRRTILAGLIQRAA</sequence>
<dbReference type="InterPro" id="IPR007065">
    <property type="entry name" value="HPP"/>
</dbReference>
<feature type="transmembrane region" description="Helical" evidence="2">
    <location>
        <begin position="130"/>
        <end position="153"/>
    </location>
</feature>
<feature type="transmembrane region" description="Helical" evidence="2">
    <location>
        <begin position="37"/>
        <end position="56"/>
    </location>
</feature>
<proteinExistence type="predicted"/>
<dbReference type="PANTHER" id="PTHR33741">
    <property type="entry name" value="TRANSMEMBRANE PROTEIN DDB_G0269096-RELATED"/>
    <property type="match status" value="1"/>
</dbReference>
<feature type="domain" description="CBS" evidence="3">
    <location>
        <begin position="315"/>
        <end position="370"/>
    </location>
</feature>
<dbReference type="Pfam" id="PF00571">
    <property type="entry name" value="CBS"/>
    <property type="match status" value="2"/>
</dbReference>
<gene>
    <name evidence="4" type="ORF">SAMN05421512_105288</name>
</gene>
<dbReference type="InterPro" id="IPR000644">
    <property type="entry name" value="CBS_dom"/>
</dbReference>
<organism evidence="4 5">
    <name type="scientific">Stappia indica</name>
    <dbReference type="NCBI Taxonomy" id="538381"/>
    <lineage>
        <taxon>Bacteria</taxon>
        <taxon>Pseudomonadati</taxon>
        <taxon>Pseudomonadota</taxon>
        <taxon>Alphaproteobacteria</taxon>
        <taxon>Hyphomicrobiales</taxon>
        <taxon>Stappiaceae</taxon>
        <taxon>Stappia</taxon>
    </lineage>
</organism>
<keyword evidence="2" id="KW-0812">Transmembrane</keyword>
<evidence type="ECO:0000259" key="3">
    <source>
        <dbReference type="PROSITE" id="PS51371"/>
    </source>
</evidence>
<feature type="transmembrane region" description="Helical" evidence="2">
    <location>
        <begin position="62"/>
        <end position="84"/>
    </location>
</feature>
<dbReference type="Proteomes" id="UP000219331">
    <property type="component" value="Unassembled WGS sequence"/>
</dbReference>
<keyword evidence="5" id="KW-1185">Reference proteome</keyword>
<dbReference type="PANTHER" id="PTHR33741:SF5">
    <property type="entry name" value="TRANSMEMBRANE PROTEIN DDB_G0269096-RELATED"/>
    <property type="match status" value="1"/>
</dbReference>
<dbReference type="InterPro" id="IPR046342">
    <property type="entry name" value="CBS_dom_sf"/>
</dbReference>
<dbReference type="PROSITE" id="PS51371">
    <property type="entry name" value="CBS"/>
    <property type="match status" value="2"/>
</dbReference>
<name>A0A285SHD7_9HYPH</name>
<keyword evidence="2" id="KW-1133">Transmembrane helix</keyword>
<dbReference type="SMART" id="SM00116">
    <property type="entry name" value="CBS"/>
    <property type="match status" value="2"/>
</dbReference>
<evidence type="ECO:0000313" key="5">
    <source>
        <dbReference type="Proteomes" id="UP000219331"/>
    </source>
</evidence>
<evidence type="ECO:0000256" key="2">
    <source>
        <dbReference type="SAM" id="Phobius"/>
    </source>
</evidence>
<protein>
    <submittedName>
        <fullName evidence="4">CBS domain-containing membrane protein</fullName>
    </submittedName>
</protein>
<dbReference type="Pfam" id="PF04982">
    <property type="entry name" value="TM_HPP"/>
    <property type="match status" value="1"/>
</dbReference>
<accession>A0A285SHD7</accession>
<dbReference type="Gene3D" id="3.10.580.10">
    <property type="entry name" value="CBS-domain"/>
    <property type="match status" value="1"/>
</dbReference>
<feature type="domain" description="CBS" evidence="3">
    <location>
        <begin position="233"/>
        <end position="293"/>
    </location>
</feature>
<dbReference type="InterPro" id="IPR058581">
    <property type="entry name" value="TM_HPP"/>
</dbReference>
<dbReference type="EMBL" id="OBML01000005">
    <property type="protein sequence ID" value="SOC07085.1"/>
    <property type="molecule type" value="Genomic_DNA"/>
</dbReference>